<proteinExistence type="predicted"/>
<dbReference type="AlphaFoldDB" id="A0A0D2XGF3"/>
<dbReference type="VEuPathDB" id="FungiDB:FOXG_02996"/>
<name>A0A0D2XGF3_FUSOF</name>
<organism evidence="1 2">
    <name type="scientific">Fusarium oxysporum (strain Fo5176)</name>
    <name type="common">Fusarium vascular wilt</name>
    <dbReference type="NCBI Taxonomy" id="660025"/>
    <lineage>
        <taxon>Eukaryota</taxon>
        <taxon>Fungi</taxon>
        <taxon>Dikarya</taxon>
        <taxon>Ascomycota</taxon>
        <taxon>Pezizomycotina</taxon>
        <taxon>Sordariomycetes</taxon>
        <taxon>Hypocreomycetidae</taxon>
        <taxon>Hypocreales</taxon>
        <taxon>Nectriaceae</taxon>
        <taxon>Fusarium</taxon>
        <taxon>Fusarium oxysporum species complex</taxon>
    </lineage>
</organism>
<accession>A0A0D2XGF3</accession>
<dbReference type="EnsemblFungi" id="FOXG_02996T0">
    <property type="protein sequence ID" value="FOXG_02996P0"/>
    <property type="gene ID" value="FOXG_02996"/>
</dbReference>
<protein>
    <submittedName>
        <fullName evidence="1">Uncharacterized protein</fullName>
    </submittedName>
</protein>
<evidence type="ECO:0000313" key="1">
    <source>
        <dbReference type="EnsemblFungi" id="FOXG_02996P0"/>
    </source>
</evidence>
<sequence>MKIEDMGVMMTTTIERYYQDPNFKDQGTFDCPKCPLGQIKNRIRFDRGQEDEHVIHKTSFEKFEEDPDNPRVANVYSYPPTNKLSQFIMPEFSVEDEEKPRFLIFTGRFTPEDN</sequence>
<reference evidence="2" key="1">
    <citation type="journal article" date="2012" name="Mol. Plant Microbe Interact.">
        <title>A highly conserved effector in Fusarium oxysporum is required for full virulence on Arabidopsis.</title>
        <authorList>
            <person name="Thatcher L.F."/>
            <person name="Gardiner D.M."/>
            <person name="Kazan K."/>
            <person name="Manners J."/>
        </authorList>
    </citation>
    <scope>NUCLEOTIDE SEQUENCE [LARGE SCALE GENOMIC DNA]</scope>
    <source>
        <strain evidence="2">Fo5176</strain>
    </source>
</reference>
<evidence type="ECO:0000313" key="2">
    <source>
        <dbReference type="Proteomes" id="UP000002489"/>
    </source>
</evidence>
<gene>
    <name evidence="1" type="primary">28945145</name>
</gene>
<reference evidence="1" key="2">
    <citation type="submission" date="2025-08" db="UniProtKB">
        <authorList>
            <consortium name="EnsemblFungi"/>
        </authorList>
    </citation>
    <scope>IDENTIFICATION</scope>
    <source>
        <strain evidence="1">4287 / CBS 123668 / FGSC 9935 / NRRL 34936</strain>
    </source>
</reference>
<dbReference type="Proteomes" id="UP000002489">
    <property type="component" value="Unassembled WGS sequence"/>
</dbReference>